<evidence type="ECO:0000256" key="1">
    <source>
        <dbReference type="ARBA" id="ARBA00022737"/>
    </source>
</evidence>
<reference evidence="4 5" key="1">
    <citation type="submission" date="2019-12" db="EMBL/GenBank/DDBJ databases">
        <authorList>
            <person name="Xu J."/>
        </authorList>
    </citation>
    <scope>NUCLEOTIDE SEQUENCE [LARGE SCALE GENOMIC DNA]</scope>
    <source>
        <strain evidence="4 5">HX-5-24</strain>
    </source>
</reference>
<keyword evidence="1" id="KW-0677">Repeat</keyword>
<feature type="transmembrane region" description="Helical" evidence="3">
    <location>
        <begin position="129"/>
        <end position="150"/>
    </location>
</feature>
<gene>
    <name evidence="4" type="ORF">GN331_06335</name>
</gene>
<feature type="transmembrane region" description="Helical" evidence="3">
    <location>
        <begin position="339"/>
        <end position="363"/>
    </location>
</feature>
<dbReference type="PANTHER" id="PTHR44227:SF3">
    <property type="entry name" value="PROTEIN O-MANNOSYL-TRANSFERASE TMTC4"/>
    <property type="match status" value="1"/>
</dbReference>
<dbReference type="Gene3D" id="1.25.40.10">
    <property type="entry name" value="Tetratricopeptide repeat domain"/>
    <property type="match status" value="1"/>
</dbReference>
<comment type="caution">
    <text evidence="4">The sequence shown here is derived from an EMBL/GenBank/DDBJ whole genome shotgun (WGS) entry which is preliminary data.</text>
</comment>
<feature type="transmembrane region" description="Helical" evidence="3">
    <location>
        <begin position="389"/>
        <end position="408"/>
    </location>
</feature>
<feature type="transmembrane region" description="Helical" evidence="3">
    <location>
        <begin position="313"/>
        <end position="332"/>
    </location>
</feature>
<feature type="transmembrane region" description="Helical" evidence="3">
    <location>
        <begin position="99"/>
        <end position="117"/>
    </location>
</feature>
<keyword evidence="3" id="KW-1133">Transmembrane helix</keyword>
<dbReference type="RefSeq" id="WP_156641056.1">
    <property type="nucleotide sequence ID" value="NZ_WOXT01000001.1"/>
</dbReference>
<organism evidence="4 5">
    <name type="scientific">Noviluteimonas gilva</name>
    <dbReference type="NCBI Taxonomy" id="2682097"/>
    <lineage>
        <taxon>Bacteria</taxon>
        <taxon>Pseudomonadati</taxon>
        <taxon>Pseudomonadota</taxon>
        <taxon>Gammaproteobacteria</taxon>
        <taxon>Lysobacterales</taxon>
        <taxon>Lysobacteraceae</taxon>
        <taxon>Noviluteimonas</taxon>
    </lineage>
</organism>
<dbReference type="AlphaFoldDB" id="A0A7C9M2J2"/>
<keyword evidence="3" id="KW-0472">Membrane</keyword>
<sequence>MTPRSSRLQDHLAPLAFAGVLLLAFLAYRPGLSGGFLFDDLVNLPALGKYGPIVDAPAFWRYITSGFADPTGRPFSLLTFLIDARDWPTDAAPFLRTNLVLHLLNGALLFVLLRVLGGRLADDARTRDGAALVGAGLWVLHPLFVSTTLYIVQREAMLPATFTLLGLLAWVHGRARLTDSPRTALLWMVVVFGACTVLAVASKANGALLPVLAWVIDSVILRRNDPTQSTLRLRALRAVMLILPSVLIFGWLLSKLPAMHVDLASRPWTVAQRLLTEPRVLVDYLQLLAVPRVLSTGLYNDAYVASTGLASPASTWLAIVFVLALVATAFALRRRAPVFACALLFFFAGHLIESTILALELYYEHRNYLPALLLGWPIGRALMRWKIPAGARIAIVVLMFGGLATITWQRASLWARQDEMAALWARTNPASSRAQATAAIFEMRAGRPDLAIARLQPLSEKHPADLQLAVNLADARCAARGLRHSQVDAVSYALRNATEGDALVVTWLADALNLARTRACRGLNLEAVDTWIAAARANPRFAAPPRQQELHSIAGDLALTRREPDAALIEFDRALDAWPTPQAALQQAAMLASAGCYAQARDHLDHLAALQARDSIPHLARATGAMSMLHETVLHKQRYWTNALVHMRTTLDDDLRQHGATQCR</sequence>
<evidence type="ECO:0000256" key="3">
    <source>
        <dbReference type="SAM" id="Phobius"/>
    </source>
</evidence>
<name>A0A7C9M2J2_9GAMM</name>
<keyword evidence="2" id="KW-0802">TPR repeat</keyword>
<dbReference type="InterPro" id="IPR011990">
    <property type="entry name" value="TPR-like_helical_dom_sf"/>
</dbReference>
<feature type="transmembrane region" description="Helical" evidence="3">
    <location>
        <begin position="184"/>
        <end position="201"/>
    </location>
</feature>
<protein>
    <submittedName>
        <fullName evidence="4">Tetratricopeptide repeat protein</fullName>
    </submittedName>
</protein>
<dbReference type="InterPro" id="IPR052346">
    <property type="entry name" value="O-mannosyl-transferase_TMTC"/>
</dbReference>
<evidence type="ECO:0000313" key="4">
    <source>
        <dbReference type="EMBL" id="MUV13826.1"/>
    </source>
</evidence>
<keyword evidence="3" id="KW-0812">Transmembrane</keyword>
<dbReference type="Proteomes" id="UP000479692">
    <property type="component" value="Unassembled WGS sequence"/>
</dbReference>
<feature type="transmembrane region" description="Helical" evidence="3">
    <location>
        <begin position="235"/>
        <end position="253"/>
    </location>
</feature>
<evidence type="ECO:0000313" key="5">
    <source>
        <dbReference type="Proteomes" id="UP000479692"/>
    </source>
</evidence>
<accession>A0A7C9M2J2</accession>
<dbReference type="EMBL" id="WOXT01000001">
    <property type="protein sequence ID" value="MUV13826.1"/>
    <property type="molecule type" value="Genomic_DNA"/>
</dbReference>
<dbReference type="PANTHER" id="PTHR44227">
    <property type="match status" value="1"/>
</dbReference>
<proteinExistence type="predicted"/>
<keyword evidence="5" id="KW-1185">Reference proteome</keyword>
<evidence type="ECO:0000256" key="2">
    <source>
        <dbReference type="ARBA" id="ARBA00022803"/>
    </source>
</evidence>
<feature type="transmembrane region" description="Helical" evidence="3">
    <location>
        <begin position="12"/>
        <end position="28"/>
    </location>
</feature>